<evidence type="ECO:0000313" key="15">
    <source>
        <dbReference type="Proteomes" id="UP000318447"/>
    </source>
</evidence>
<dbReference type="Gene3D" id="3.30.200.20">
    <property type="entry name" value="Phosphorylase Kinase, domain 1"/>
    <property type="match status" value="1"/>
</dbReference>
<feature type="region of interest" description="Disordered" evidence="12">
    <location>
        <begin position="2544"/>
        <end position="2569"/>
    </location>
</feature>
<gene>
    <name evidence="14" type="ORF">CGC21_30150</name>
</gene>
<keyword evidence="3" id="KW-0433">Leucine-rich repeat</keyword>
<feature type="region of interest" description="Disordered" evidence="12">
    <location>
        <begin position="1903"/>
        <end position="1943"/>
    </location>
</feature>
<dbReference type="InterPro" id="IPR017441">
    <property type="entry name" value="Protein_kinase_ATP_BS"/>
</dbReference>
<keyword evidence="7 14" id="KW-0418">Kinase</keyword>
<evidence type="ECO:0000256" key="4">
    <source>
        <dbReference type="ARBA" id="ARBA00022679"/>
    </source>
</evidence>
<dbReference type="PANTHER" id="PTHR24356">
    <property type="entry name" value="SERINE/THREONINE-PROTEIN KINASE"/>
    <property type="match status" value="1"/>
</dbReference>
<dbReference type="GO" id="GO:0035556">
    <property type="term" value="P:intracellular signal transduction"/>
    <property type="evidence" value="ECO:0007669"/>
    <property type="project" value="TreeGrafter"/>
</dbReference>
<feature type="binding site" evidence="11">
    <location>
        <position position="232"/>
    </location>
    <ligand>
        <name>ATP</name>
        <dbReference type="ChEBI" id="CHEBI:30616"/>
    </ligand>
</feature>
<feature type="compositionally biased region" description="Gly residues" evidence="12">
    <location>
        <begin position="2725"/>
        <end position="2735"/>
    </location>
</feature>
<feature type="region of interest" description="Disordered" evidence="12">
    <location>
        <begin position="420"/>
        <end position="491"/>
    </location>
</feature>
<dbReference type="Gene3D" id="1.10.510.10">
    <property type="entry name" value="Transferase(Phosphotransferase) domain 1"/>
    <property type="match status" value="1"/>
</dbReference>
<dbReference type="VEuPathDB" id="TriTrypDB:LdCL_030012600"/>
<keyword evidence="6 11" id="KW-0547">Nucleotide-binding</keyword>
<dbReference type="FunFam" id="3.30.200.20:FF:000042">
    <property type="entry name" value="Aurora kinase A"/>
    <property type="match status" value="1"/>
</dbReference>
<feature type="compositionally biased region" description="Low complexity" evidence="12">
    <location>
        <begin position="745"/>
        <end position="756"/>
    </location>
</feature>
<feature type="region of interest" description="Disordered" evidence="12">
    <location>
        <begin position="2396"/>
        <end position="2482"/>
    </location>
</feature>
<feature type="compositionally biased region" description="Polar residues" evidence="12">
    <location>
        <begin position="2225"/>
        <end position="2238"/>
    </location>
</feature>
<feature type="region of interest" description="Disordered" evidence="12">
    <location>
        <begin position="2815"/>
        <end position="2854"/>
    </location>
</feature>
<dbReference type="VEuPathDB" id="TriTrypDB:LdBPK_030740.1"/>
<evidence type="ECO:0000256" key="5">
    <source>
        <dbReference type="ARBA" id="ARBA00022737"/>
    </source>
</evidence>
<dbReference type="Gene3D" id="3.80.10.10">
    <property type="entry name" value="Ribonuclease Inhibitor"/>
    <property type="match status" value="2"/>
</dbReference>
<dbReference type="GO" id="GO:0005524">
    <property type="term" value="F:ATP binding"/>
    <property type="evidence" value="ECO:0007669"/>
    <property type="project" value="UniProtKB-UniRule"/>
</dbReference>
<reference evidence="15" key="1">
    <citation type="submission" date="2019-02" db="EMBL/GenBank/DDBJ databases">
        <title>FDA dAtabase for Regulatory Grade micrObial Sequences (FDA-ARGOS): Supporting development and validation of Infectious Disease Dx tests.</title>
        <authorList>
            <person name="Duncan R."/>
            <person name="Fisher C."/>
            <person name="Tallon L."/>
            <person name="Sadzewicz L."/>
            <person name="Sengamalay N."/>
            <person name="Ott S."/>
            <person name="Godinez A."/>
            <person name="Nagaraj S."/>
            <person name="Vavikolanu K."/>
            <person name="Nadendla S."/>
            <person name="Aluvathingal J."/>
            <person name="Sichtig H."/>
        </authorList>
    </citation>
    <scope>NUCLEOTIDE SEQUENCE [LARGE SCALE GENOMIC DNA]</scope>
    <source>
        <strain evidence="15">FDAARGOS_361</strain>
    </source>
</reference>
<dbReference type="Proteomes" id="UP000318447">
    <property type="component" value="Unassembled WGS sequence"/>
</dbReference>
<feature type="compositionally biased region" description="Low complexity" evidence="12">
    <location>
        <begin position="520"/>
        <end position="570"/>
    </location>
</feature>
<feature type="region of interest" description="Disordered" evidence="12">
    <location>
        <begin position="3496"/>
        <end position="3518"/>
    </location>
</feature>
<keyword evidence="8 11" id="KW-0067">ATP-binding</keyword>
<dbReference type="EMBL" id="RHLC01000043">
    <property type="protein sequence ID" value="TPP45052.1"/>
    <property type="molecule type" value="Genomic_DNA"/>
</dbReference>
<feature type="compositionally biased region" description="Low complexity" evidence="12">
    <location>
        <begin position="825"/>
        <end position="842"/>
    </location>
</feature>
<feature type="compositionally biased region" description="Low complexity" evidence="12">
    <location>
        <begin position="2741"/>
        <end position="2751"/>
    </location>
</feature>
<dbReference type="PANTHER" id="PTHR24356:SF1">
    <property type="entry name" value="SERINE_THREONINE-PROTEIN KINASE GREATWALL"/>
    <property type="match status" value="1"/>
</dbReference>
<dbReference type="InterPro" id="IPR000719">
    <property type="entry name" value="Prot_kinase_dom"/>
</dbReference>
<feature type="region of interest" description="Disordered" evidence="12">
    <location>
        <begin position="9"/>
        <end position="81"/>
    </location>
</feature>
<dbReference type="SUPFAM" id="SSF56112">
    <property type="entry name" value="Protein kinase-like (PK-like)"/>
    <property type="match status" value="1"/>
</dbReference>
<name>A0A504X7R1_LEIDO</name>
<feature type="domain" description="Protein kinase" evidence="13">
    <location>
        <begin position="202"/>
        <end position="494"/>
    </location>
</feature>
<feature type="region of interest" description="Disordered" evidence="12">
    <location>
        <begin position="791"/>
        <end position="907"/>
    </location>
</feature>
<evidence type="ECO:0000259" key="13">
    <source>
        <dbReference type="PROSITE" id="PS50011"/>
    </source>
</evidence>
<feature type="compositionally biased region" description="Low complexity" evidence="12">
    <location>
        <begin position="2462"/>
        <end position="2472"/>
    </location>
</feature>
<feature type="domain" description="Protein kinase" evidence="13">
    <location>
        <begin position="789"/>
        <end position="1422"/>
    </location>
</feature>
<dbReference type="PROSITE" id="PS51450">
    <property type="entry name" value="LRR"/>
    <property type="match status" value="1"/>
</dbReference>
<dbReference type="VEuPathDB" id="TriTrypDB:LdBPK_030760.1"/>
<dbReference type="InterPro" id="IPR050236">
    <property type="entry name" value="Ser_Thr_kinase_AGC"/>
</dbReference>
<feature type="compositionally biased region" description="Basic and acidic residues" evidence="12">
    <location>
        <begin position="884"/>
        <end position="897"/>
    </location>
</feature>
<dbReference type="InterPro" id="IPR032675">
    <property type="entry name" value="LRR_dom_sf"/>
</dbReference>
<feature type="region of interest" description="Disordered" evidence="12">
    <location>
        <begin position="2705"/>
        <end position="2770"/>
    </location>
</feature>
<feature type="compositionally biased region" description="Polar residues" evidence="12">
    <location>
        <begin position="1321"/>
        <end position="1332"/>
    </location>
</feature>
<feature type="region of interest" description="Disordered" evidence="12">
    <location>
        <begin position="1739"/>
        <end position="1768"/>
    </location>
</feature>
<feature type="compositionally biased region" description="Basic and acidic residues" evidence="12">
    <location>
        <begin position="2450"/>
        <end position="2461"/>
    </location>
</feature>
<keyword evidence="4" id="KW-0808">Transferase</keyword>
<feature type="compositionally biased region" description="Polar residues" evidence="12">
    <location>
        <begin position="344"/>
        <end position="353"/>
    </location>
</feature>
<dbReference type="PROSITE" id="PS00107">
    <property type="entry name" value="PROTEIN_KINASE_ATP"/>
    <property type="match status" value="1"/>
</dbReference>
<feature type="compositionally biased region" description="Basic and acidic residues" evidence="12">
    <location>
        <begin position="2414"/>
        <end position="2426"/>
    </location>
</feature>
<organism evidence="14 15">
    <name type="scientific">Leishmania donovani</name>
    <dbReference type="NCBI Taxonomy" id="5661"/>
    <lineage>
        <taxon>Eukaryota</taxon>
        <taxon>Discoba</taxon>
        <taxon>Euglenozoa</taxon>
        <taxon>Kinetoplastea</taxon>
        <taxon>Metakinetoplastina</taxon>
        <taxon>Trypanosomatida</taxon>
        <taxon>Trypanosomatidae</taxon>
        <taxon>Leishmaniinae</taxon>
        <taxon>Leishmania</taxon>
    </lineage>
</organism>
<dbReference type="InterPro" id="IPR044079">
    <property type="entry name" value="Ubl_TBCE"/>
</dbReference>
<feature type="compositionally biased region" description="Low complexity" evidence="12">
    <location>
        <begin position="385"/>
        <end position="397"/>
    </location>
</feature>
<accession>A0A504X7R1</accession>
<dbReference type="GO" id="GO:0004674">
    <property type="term" value="F:protein serine/threonine kinase activity"/>
    <property type="evidence" value="ECO:0007669"/>
    <property type="project" value="UniProtKB-KW"/>
</dbReference>
<dbReference type="EC" id="2.7.11.1" evidence="1"/>
<dbReference type="PROSITE" id="PS50011">
    <property type="entry name" value="PROTEIN_KINASE_DOM"/>
    <property type="match status" value="2"/>
</dbReference>
<feature type="compositionally biased region" description="Polar residues" evidence="12">
    <location>
        <begin position="360"/>
        <end position="372"/>
    </location>
</feature>
<dbReference type="SUPFAM" id="SSF54236">
    <property type="entry name" value="Ubiquitin-like"/>
    <property type="match status" value="1"/>
</dbReference>
<dbReference type="InterPro" id="IPR001611">
    <property type="entry name" value="Leu-rich_rpt"/>
</dbReference>
<dbReference type="VEuPathDB" id="TriTrypDB:LdCL_030012800"/>
<keyword evidence="5" id="KW-0677">Repeat</keyword>
<comment type="catalytic activity">
    <reaction evidence="10">
        <text>L-seryl-[protein] + ATP = O-phospho-L-seryl-[protein] + ADP + H(+)</text>
        <dbReference type="Rhea" id="RHEA:17989"/>
        <dbReference type="Rhea" id="RHEA-COMP:9863"/>
        <dbReference type="Rhea" id="RHEA-COMP:11604"/>
        <dbReference type="ChEBI" id="CHEBI:15378"/>
        <dbReference type="ChEBI" id="CHEBI:29999"/>
        <dbReference type="ChEBI" id="CHEBI:30616"/>
        <dbReference type="ChEBI" id="CHEBI:83421"/>
        <dbReference type="ChEBI" id="CHEBI:456216"/>
        <dbReference type="EC" id="2.7.11.1"/>
    </reaction>
</comment>
<feature type="region of interest" description="Disordered" evidence="12">
    <location>
        <begin position="721"/>
        <end position="766"/>
    </location>
</feature>
<dbReference type="PROSITE" id="PS00108">
    <property type="entry name" value="PROTEIN_KINASE_ST"/>
    <property type="match status" value="1"/>
</dbReference>
<feature type="compositionally biased region" description="Low complexity" evidence="12">
    <location>
        <begin position="650"/>
        <end position="686"/>
    </location>
</feature>
<dbReference type="InterPro" id="IPR000626">
    <property type="entry name" value="Ubiquitin-like_dom"/>
</dbReference>
<comment type="caution">
    <text evidence="14">The sequence shown here is derived from an EMBL/GenBank/DDBJ whole genome shotgun (WGS) entry which is preliminary data.</text>
</comment>
<evidence type="ECO:0000313" key="14">
    <source>
        <dbReference type="EMBL" id="TPP45052.1"/>
    </source>
</evidence>
<dbReference type="SUPFAM" id="SSF52058">
    <property type="entry name" value="L domain-like"/>
    <property type="match status" value="1"/>
</dbReference>
<dbReference type="SMART" id="SM00220">
    <property type="entry name" value="S_TKc"/>
    <property type="match status" value="1"/>
</dbReference>
<evidence type="ECO:0000256" key="7">
    <source>
        <dbReference type="ARBA" id="ARBA00022777"/>
    </source>
</evidence>
<evidence type="ECO:0000256" key="11">
    <source>
        <dbReference type="PROSITE-ProRule" id="PRU10141"/>
    </source>
</evidence>
<evidence type="ECO:0000256" key="10">
    <source>
        <dbReference type="ARBA" id="ARBA00048679"/>
    </source>
</evidence>
<dbReference type="VEuPathDB" id="TriTrypDB:LDHU3_03.0850"/>
<feature type="compositionally biased region" description="Polar residues" evidence="12">
    <location>
        <begin position="1906"/>
        <end position="1934"/>
    </location>
</feature>
<evidence type="ECO:0000256" key="2">
    <source>
        <dbReference type="ARBA" id="ARBA00022527"/>
    </source>
</evidence>
<evidence type="ECO:0000256" key="3">
    <source>
        <dbReference type="ARBA" id="ARBA00022614"/>
    </source>
</evidence>
<sequence length="3656" mass="380620">MLRWAQHVFGKTSASAAAATDASDGGTGEAAVRQAQPRRPRRGVDVPPLKQWWSPADAEDAPAGAARPSPPASLTLSDAGMDGDYGSPGILDLAAPSCTRGGGAGLDKSTRRSSTSTFGTVTGDGAASMGSSMHLQKSISAATTTTGSSLAGGKATASRGGSSMAATTTTGAALAAGGTSPQHYHARRSRYVSSAARSLQDYELIAFLGSGTFAEVTLARNKVTGEYFAVKKISKQRVKEEGCVERTFTERQLLAKLHHPFLVRLYQAFQSQTHLYLVLDFAQGGDLYSLSVQQLWLRSMKRSLVKMQYPYYQSTSSTFTPAPPPAAATSNAQLTAGPALSRLPSSAAVTQPTEVVPDAQRQQPRVSSGTTTSDRDAILASPAMVGSVGSSTVSSASRPGYTVADTATGAALPLASARDGHASGVADGAHEAAAAVADEEMKEEDTDTTEFDGATDNNRSMAEAPPSAVRQQQRQSSRHAQRGAADCPSRHPRLATDLFYYTTDAIDEFATSRNVGSGGSRSSPTTPTTSRTPEATESAAAHAAAAAGDSAPAATRDGEVASSTASVASSGRERYRLLRRRTLPAVERDGGARGGRSMSSSSSSSTDDDNGKGRRRRDTADKDGRGSSADSARRLSWKPRGVTCTGPATQAGAASQHPPSPAASTPSRQTAAGGASVVSTATSSTALPLATRPSDLTAIDLATPRTQMSLPRSPVHFQYDERRSSSGHSNNGGGGVDEALRGGESSSAVSVKSTPSLTATKWRPMPRRASASELADIFAVAASSAAVTVPATSAAGGASAADVKRGKTTKSAWPPATGAEQPQLASDNSHTATSTTSAAATSLPRRQKGKAKVVSDKDEDSGASTSPSSPPPPLHAGSSHGSRRAPEKKATESHDASEAAVDQRSFSTDITDAAKPLSATVTTMSFVGATAAQDAAAAAAALRVDLAAPFRQVAMEGSASVLRTLPSAEFAPDGAHRFPLRLIAFYAIEVALVLQYLHREGFLYRDLKPENILMRRDGHVMLTDFGVAKYRKGAAIMPSGSGDGVHGEVASSPYSGAGAGTDGRANSFTGTTQYMSPEMLRGQPHDSRTDWWSYGCLLFEWANGRKAFNAQNQFALFRSIVEEDVKITAEDYRLTPLEVHTRVAQLHYRAEEVRLAYEQRVARRMRRSFTPLSQSTRPPATPSALTAEVIYNPDNRSFDVQLRSPAMSAMSFAQSGSDGTGAAAEGAEEALTNDVVKSCTPHPKDSRQRPPSLLPSFDAAATHVTPHRHAHRRLHSYSYASPHSTATVPKASVAVLLNDSFANQLGALGVSRTASAEEDTQGPSPQSTLNDSFAGVESNSVVSLCGAPTNLSMRLTTTEDGVIAALLSSASPTAATRDRYIDNAVAQMAEAQALLRDLTMKLLDRRMEHRLSGEAVLEHPFFTCPYVVSQLYYDVYQRRVLSTEMRRSVRAAFGSNNLPADFVAPMWDGTLQQPTTVASPLPPLVPASPTPFATTTTAAAAAASVSHTHDSFLAIPLPSQTRPEDWRELFMERRIRAPYAPRLRTRDDLRYFPAAVTATGLSAAAEQHRRIKEVKEQQKELMMMRANKTAATATNKSFGSASFPATLSCPNTQLTANGSGSGGGGSVVLVPLDAEAAQQVQQLLVASASSLSLQNRDDASLLPELDPDGPAAVHTDGVRTALEVSHAAAAPVALTSSGAGVAVSTPAASSQGPAEKTQPLQLPAVEVIAAVTADLGDASPSHKRLAEVPAQSSAAGDARRADFAEEVPLDTRGTTATGTAATTASVALPSRMWEPQLAGHCSARMSSAKASPMDTPLSVGSGSGSLTTSAAVAEFRPDLFDRAATLPQSFVDAALAVAAAAQKKQQRSADSGTAPKALITAPVETQGSSTGAVAAAETACASASTDVTRSTGAERSTFAATPPTSLEALPQQQPARVDDAAPNSSVLPASREMAYAADGRLSGALPTCGGVGTHSTADAEAVVEEAEKEHAEVLVDEDEDHDGGGGYYEQDALAEDDAHAVDGGDDSTIVEEAAAAADMTSETDTITVAAVNSTMEVSSFEDSHASVRLPTPTRRGTLVKSSVVVSSAGTSGWGSSAANPLSPGVGGVDVEADSNNSVCRRGNVSVTGPTPIVPVEVPPTANASLNLRSHSRTSLGGGSTRPMHGSLKGAPVYASPLLGHSGEMHCDLSAFTISPVSSTTTMLLEDSQRSLSTSLGPSGAGGPCGTSSAWATPSSADTQVPEREYQRRVHHHRHPLSYADGSGNQDVPDASPHMLPLPPSLAYREESQQQPPEKLLSAATAATTAAGTASDAALSCTASPAALQALAAVRDGTTTVGGVEASPESPCGGELHSAGAVRSRGPQMPAAFSAVEHRGAHPSSATAAAVTRVASMNVNHDVADDDDNHDVGIADEAGYERSGGEEHSSGDDDGSDTMTTSGSASEGQDEDDQKSDASESVDSARRPTPSAPASARGENVAGSERNADAVSSLLDSTASSISTTTSTSVHAFSMSSDASSTSSQGDNNRAAAMYSTTIRPPMVLLAGADRGGDGGPSGTISGRRQRGDTISLSPYDTPWSFNARIGSCSGGGDHRRRGSDQCMPHRYAHFGRNAAHGGVGTSMPFAATDVTVTVNPTMCATLSANAPLSLDSSGSRLFSTAFASSLSLDTIGGGAGDTAGFLGPLTTTLSGVAYNVDDEASMSTFAATPMMPAEGSDRDSGAASTPTLGYGGRGQGGKDAIGPTASSGADSPSAAGRRRGAGAESGSRGISDSGGWWSYWSKHGSNDATISSTDKLVGLTSNDGCAEPQHRQMHLGVPYDHAIGDDDKDDAAAAGRGGSPPQRQSCSAKSGGEQGRNAVKQRYGSADDNTEEPLGVAFAQDKKWQFVGVQQTRVKQSRHDRLTLVVLRNCGINVAMHEPSATTAAGGGPKEVQEANMIRLEELDLSENTALSLAEVGKLMPYLPRLATLQLCSIPDLLPMAPPATAALSSSHLSKLVLNNTGFRSLAQLRALVEVPQLKELHLDSNNLTSLDVVVASPPASPGTAERMAANDSGAGAAAGEVVFPHVTTLSLAHNELSDWRAIGVALAQVFPALTQLYLTDNKLEDLVLPETLVARAAAGEALTAELEDGGVLQPYRYLRPLTLLCLKDNATLCNTSTVDAVRILCPKLATFRITYSTLLPTWNETNGRMYVVAALPTITLLNRGTVRPKERLDSELLYIQRGLLQRQMDEESRDGANKVGGSATGAPLPRVAYPLVDVLKEKHKDVVLAIQRDGDTATTTGASYVMITVTLYFVNGYAAAAAAATSSSSSPMTTQTSKLPSTLTVARLKALVQRMFQVKPVNQRLSYRSGDDGVLELQTPLDNELETLGYYGVSDGSIIYQPGPPQLSWVGVDGGGRLARKGDSPDFSYRTARTATASLAANATLIPVRNCYDSSRVGRGDAAAAAASSSSPSVYRTSALFTTVLPAVLQVGVPVLLRVFAHQLPAVWEPLLAGSSSSAAQGGSASASPHTPTDGAGQPISLVPLPFQPSSSASSSTADAVIVPQVQFEYFRVERFIPVAMQMEADARHLYEFRHTNKVEGVCYVCHEVDRAMYISLMEEQRTVSVELEELLREVRGKGRRTEAKEEKAAAAAFFNQYVLDELGMAGELLADSRSKNGA</sequence>
<dbReference type="InterPro" id="IPR029071">
    <property type="entry name" value="Ubiquitin-like_domsf"/>
</dbReference>
<protein>
    <recommendedName>
        <fullName evidence="1">non-specific serine/threonine protein kinase</fullName>
        <ecNumber evidence="1">2.7.11.1</ecNumber>
    </recommendedName>
</protein>
<dbReference type="InterPro" id="IPR011009">
    <property type="entry name" value="Kinase-like_dom_sf"/>
</dbReference>
<dbReference type="VEuPathDB" id="TriTrypDB:LdCL_030012700"/>
<dbReference type="VEuPathDB" id="TriTrypDB:LdBPK_030750.1"/>
<dbReference type="CDD" id="cd17044">
    <property type="entry name" value="Ubl_TBCE"/>
    <property type="match status" value="1"/>
</dbReference>
<dbReference type="VEuPathDB" id="TriTrypDB:LDHU3_03.0840"/>
<feature type="region of interest" description="Disordered" evidence="12">
    <location>
        <begin position="138"/>
        <end position="164"/>
    </location>
</feature>
<feature type="compositionally biased region" description="Low complexity" evidence="12">
    <location>
        <begin position="3496"/>
        <end position="3505"/>
    </location>
</feature>
<feature type="compositionally biased region" description="Low complexity" evidence="12">
    <location>
        <begin position="12"/>
        <end position="35"/>
    </location>
</feature>
<feature type="region of interest" description="Disordered" evidence="12">
    <location>
        <begin position="344"/>
        <end position="398"/>
    </location>
</feature>
<dbReference type="VEuPathDB" id="TriTrypDB:LDHU3_03.0830"/>
<feature type="compositionally biased region" description="Acidic residues" evidence="12">
    <location>
        <begin position="437"/>
        <end position="450"/>
    </location>
</feature>
<feature type="compositionally biased region" description="Low complexity" evidence="12">
    <location>
        <begin position="595"/>
        <end position="605"/>
    </location>
</feature>
<feature type="compositionally biased region" description="Low complexity" evidence="12">
    <location>
        <begin position="791"/>
        <end position="801"/>
    </location>
</feature>
<evidence type="ECO:0000256" key="8">
    <source>
        <dbReference type="ARBA" id="ARBA00022840"/>
    </source>
</evidence>
<dbReference type="FunFam" id="3.80.10.10:FF:001895">
    <property type="entry name" value="Ubiquitin-like_domain_containing_protein_-_putative"/>
    <property type="match status" value="1"/>
</dbReference>
<comment type="catalytic activity">
    <reaction evidence="9">
        <text>L-threonyl-[protein] + ATP = O-phospho-L-threonyl-[protein] + ADP + H(+)</text>
        <dbReference type="Rhea" id="RHEA:46608"/>
        <dbReference type="Rhea" id="RHEA-COMP:11060"/>
        <dbReference type="Rhea" id="RHEA-COMP:11605"/>
        <dbReference type="ChEBI" id="CHEBI:15378"/>
        <dbReference type="ChEBI" id="CHEBI:30013"/>
        <dbReference type="ChEBI" id="CHEBI:30616"/>
        <dbReference type="ChEBI" id="CHEBI:61977"/>
        <dbReference type="ChEBI" id="CHEBI:456216"/>
        <dbReference type="EC" id="2.7.11.1"/>
    </reaction>
</comment>
<dbReference type="InterPro" id="IPR008271">
    <property type="entry name" value="Ser/Thr_kinase_AS"/>
</dbReference>
<evidence type="ECO:0000256" key="1">
    <source>
        <dbReference type="ARBA" id="ARBA00012513"/>
    </source>
</evidence>
<evidence type="ECO:0000256" key="6">
    <source>
        <dbReference type="ARBA" id="ARBA00022741"/>
    </source>
</evidence>
<evidence type="ECO:0000256" key="9">
    <source>
        <dbReference type="ARBA" id="ARBA00047899"/>
    </source>
</evidence>
<feature type="region of interest" description="Disordered" evidence="12">
    <location>
        <begin position="1312"/>
        <end position="1332"/>
    </location>
</feature>
<proteinExistence type="predicted"/>
<feature type="region of interest" description="Disordered" evidence="12">
    <location>
        <begin position="2205"/>
        <end position="2279"/>
    </location>
</feature>
<dbReference type="Pfam" id="PF14560">
    <property type="entry name" value="Ubiquitin_2"/>
    <property type="match status" value="1"/>
</dbReference>
<dbReference type="Gene3D" id="3.10.20.90">
    <property type="entry name" value="Phosphatidylinositol 3-kinase Catalytic Subunit, Chain A, domain 1"/>
    <property type="match status" value="1"/>
</dbReference>
<evidence type="ECO:0000256" key="12">
    <source>
        <dbReference type="SAM" id="MobiDB-lite"/>
    </source>
</evidence>
<dbReference type="Pfam" id="PF00069">
    <property type="entry name" value="Pkinase"/>
    <property type="match status" value="2"/>
</dbReference>
<feature type="region of interest" description="Disordered" evidence="12">
    <location>
        <begin position="512"/>
        <end position="689"/>
    </location>
</feature>
<keyword evidence="2" id="KW-0723">Serine/threonine-protein kinase</keyword>